<keyword evidence="4" id="KW-1185">Reference proteome</keyword>
<dbReference type="RefSeq" id="WP_343809203.1">
    <property type="nucleotide sequence ID" value="NZ_BAAADS010000001.1"/>
</dbReference>
<evidence type="ECO:0000313" key="3">
    <source>
        <dbReference type="EMBL" id="GAA0588616.1"/>
    </source>
</evidence>
<feature type="transmembrane region" description="Helical" evidence="2">
    <location>
        <begin position="38"/>
        <end position="56"/>
    </location>
</feature>
<name>A0ABN1FDI4_9BACI</name>
<evidence type="ECO:0000256" key="1">
    <source>
        <dbReference type="SAM" id="MobiDB-lite"/>
    </source>
</evidence>
<keyword evidence="2" id="KW-0812">Transmembrane</keyword>
<protein>
    <submittedName>
        <fullName evidence="3">Uncharacterized protein</fullName>
    </submittedName>
</protein>
<reference evidence="3 4" key="1">
    <citation type="journal article" date="2019" name="Int. J. Syst. Evol. Microbiol.">
        <title>The Global Catalogue of Microorganisms (GCM) 10K type strain sequencing project: providing services to taxonomists for standard genome sequencing and annotation.</title>
        <authorList>
            <consortium name="The Broad Institute Genomics Platform"/>
            <consortium name="The Broad Institute Genome Sequencing Center for Infectious Disease"/>
            <person name="Wu L."/>
            <person name="Ma J."/>
        </authorList>
    </citation>
    <scope>NUCLEOTIDE SEQUENCE [LARGE SCALE GENOMIC DNA]</scope>
    <source>
        <strain evidence="3 4">JCM 15395</strain>
    </source>
</reference>
<organism evidence="3 4">
    <name type="scientific">Virgibacillus siamensis</name>
    <dbReference type="NCBI Taxonomy" id="480071"/>
    <lineage>
        <taxon>Bacteria</taxon>
        <taxon>Bacillati</taxon>
        <taxon>Bacillota</taxon>
        <taxon>Bacilli</taxon>
        <taxon>Bacillales</taxon>
        <taxon>Bacillaceae</taxon>
        <taxon>Virgibacillus</taxon>
    </lineage>
</organism>
<proteinExistence type="predicted"/>
<keyword evidence="2" id="KW-1133">Transmembrane helix</keyword>
<dbReference type="Proteomes" id="UP001500866">
    <property type="component" value="Unassembled WGS sequence"/>
</dbReference>
<evidence type="ECO:0000256" key="2">
    <source>
        <dbReference type="SAM" id="Phobius"/>
    </source>
</evidence>
<gene>
    <name evidence="3" type="ORF">GCM10009001_00610</name>
</gene>
<feature type="region of interest" description="Disordered" evidence="1">
    <location>
        <begin position="1"/>
        <end position="23"/>
    </location>
</feature>
<comment type="caution">
    <text evidence="3">The sequence shown here is derived from an EMBL/GenBank/DDBJ whole genome shotgun (WGS) entry which is preliminary data.</text>
</comment>
<evidence type="ECO:0000313" key="4">
    <source>
        <dbReference type="Proteomes" id="UP001500866"/>
    </source>
</evidence>
<sequence>MKVIQGGRKQQEPGKTKNQEGHDGSFKGAIKFHIKDTIQYLLIPLFLIYELLQLVLKPFRLLFRSKK</sequence>
<feature type="compositionally biased region" description="Basic and acidic residues" evidence="1">
    <location>
        <begin position="9"/>
        <end position="23"/>
    </location>
</feature>
<accession>A0ABN1FDI4</accession>
<keyword evidence="2" id="KW-0472">Membrane</keyword>
<dbReference type="EMBL" id="BAAADS010000001">
    <property type="protein sequence ID" value="GAA0588616.1"/>
    <property type="molecule type" value="Genomic_DNA"/>
</dbReference>